<dbReference type="Pfam" id="PF04542">
    <property type="entry name" value="Sigma70_r2"/>
    <property type="match status" value="1"/>
</dbReference>
<dbReference type="InterPro" id="IPR036388">
    <property type="entry name" value="WH-like_DNA-bd_sf"/>
</dbReference>
<organism evidence="7 8">
    <name type="scientific">Paracoccus versutus</name>
    <name type="common">Thiobacillus versutus</name>
    <dbReference type="NCBI Taxonomy" id="34007"/>
    <lineage>
        <taxon>Bacteria</taxon>
        <taxon>Pseudomonadati</taxon>
        <taxon>Pseudomonadota</taxon>
        <taxon>Alphaproteobacteria</taxon>
        <taxon>Rhodobacterales</taxon>
        <taxon>Paracoccaceae</taxon>
        <taxon>Paracoccus</taxon>
    </lineage>
</organism>
<evidence type="ECO:0000256" key="1">
    <source>
        <dbReference type="ARBA" id="ARBA00010641"/>
    </source>
</evidence>
<dbReference type="RefSeq" id="WP_116220565.1">
    <property type="nucleotide sequence ID" value="NZ_CP038196.1"/>
</dbReference>
<evidence type="ECO:0000256" key="4">
    <source>
        <dbReference type="ARBA" id="ARBA00023163"/>
    </source>
</evidence>
<name>A0A3D9XQ77_PARVE</name>
<dbReference type="InterPro" id="IPR014284">
    <property type="entry name" value="RNA_pol_sigma-70_dom"/>
</dbReference>
<evidence type="ECO:0000259" key="5">
    <source>
        <dbReference type="Pfam" id="PF04542"/>
    </source>
</evidence>
<dbReference type="Gene3D" id="1.10.1740.10">
    <property type="match status" value="1"/>
</dbReference>
<protein>
    <submittedName>
        <fullName evidence="7">RNA polymerase sigma-70 factor (ECF subfamily)</fullName>
    </submittedName>
</protein>
<dbReference type="InterPro" id="IPR013249">
    <property type="entry name" value="RNA_pol_sigma70_r4_t2"/>
</dbReference>
<gene>
    <name evidence="7" type="ORF">BDD41_0320</name>
</gene>
<dbReference type="SUPFAM" id="SSF88659">
    <property type="entry name" value="Sigma3 and sigma4 domains of RNA polymerase sigma factors"/>
    <property type="match status" value="1"/>
</dbReference>
<reference evidence="7 8" key="1">
    <citation type="submission" date="2018-08" db="EMBL/GenBank/DDBJ databases">
        <title>Genomic Encyclopedia of Archaeal and Bacterial Type Strains, Phase II (KMG-II): from individual species to whole genera.</title>
        <authorList>
            <person name="Goeker M."/>
        </authorList>
    </citation>
    <scope>NUCLEOTIDE SEQUENCE [LARGE SCALE GENOMIC DNA]</scope>
    <source>
        <strain evidence="7 8">DSM 17099</strain>
    </source>
</reference>
<dbReference type="InterPro" id="IPR039425">
    <property type="entry name" value="RNA_pol_sigma-70-like"/>
</dbReference>
<dbReference type="InterPro" id="IPR013325">
    <property type="entry name" value="RNA_pol_sigma_r2"/>
</dbReference>
<feature type="domain" description="RNA polymerase sigma factor 70 region 4 type 2" evidence="6">
    <location>
        <begin position="110"/>
        <end position="162"/>
    </location>
</feature>
<dbReference type="PANTHER" id="PTHR43133:SF63">
    <property type="entry name" value="RNA POLYMERASE SIGMA FACTOR FECI-RELATED"/>
    <property type="match status" value="1"/>
</dbReference>
<evidence type="ECO:0000313" key="8">
    <source>
        <dbReference type="Proteomes" id="UP000256941"/>
    </source>
</evidence>
<dbReference type="SUPFAM" id="SSF88946">
    <property type="entry name" value="Sigma2 domain of RNA polymerase sigma factors"/>
    <property type="match status" value="1"/>
</dbReference>
<dbReference type="AlphaFoldDB" id="A0A3D9XQ77"/>
<evidence type="ECO:0000256" key="2">
    <source>
        <dbReference type="ARBA" id="ARBA00023015"/>
    </source>
</evidence>
<evidence type="ECO:0000259" key="6">
    <source>
        <dbReference type="Pfam" id="PF08281"/>
    </source>
</evidence>
<dbReference type="EMBL" id="QTUJ01000001">
    <property type="protein sequence ID" value="REF71861.1"/>
    <property type="molecule type" value="Genomic_DNA"/>
</dbReference>
<dbReference type="InterPro" id="IPR007627">
    <property type="entry name" value="RNA_pol_sigma70_r2"/>
</dbReference>
<proteinExistence type="inferred from homology"/>
<dbReference type="GO" id="GO:0003677">
    <property type="term" value="F:DNA binding"/>
    <property type="evidence" value="ECO:0007669"/>
    <property type="project" value="InterPro"/>
</dbReference>
<comment type="similarity">
    <text evidence="1">Belongs to the sigma-70 factor family. ECF subfamily.</text>
</comment>
<feature type="domain" description="RNA polymerase sigma-70 region 2" evidence="5">
    <location>
        <begin position="14"/>
        <end position="79"/>
    </location>
</feature>
<dbReference type="Gene3D" id="1.10.10.10">
    <property type="entry name" value="Winged helix-like DNA-binding domain superfamily/Winged helix DNA-binding domain"/>
    <property type="match status" value="1"/>
</dbReference>
<dbReference type="InterPro" id="IPR013324">
    <property type="entry name" value="RNA_pol_sigma_r3/r4-like"/>
</dbReference>
<dbReference type="PANTHER" id="PTHR43133">
    <property type="entry name" value="RNA POLYMERASE ECF-TYPE SIGMA FACTO"/>
    <property type="match status" value="1"/>
</dbReference>
<sequence length="166" mass="18665">MSIGENPRCEFHALYAAHHGWLHGWLRGKLGDSGDAADLAHDTFLRLLASRRLQLGDRPRALLTHIAKGLLADHWRRRRVERAYQQAIAHLPAPAVPPAEEQMLVIEALMRIDAMLARLPAFTREVFLLAQLDGLTLQQIAQRVQAPVITVRRHVRKALLACMEAA</sequence>
<dbReference type="NCBIfam" id="TIGR02937">
    <property type="entry name" value="sigma70-ECF"/>
    <property type="match status" value="1"/>
</dbReference>
<evidence type="ECO:0000313" key="7">
    <source>
        <dbReference type="EMBL" id="REF71861.1"/>
    </source>
</evidence>
<keyword evidence="3" id="KW-0731">Sigma factor</keyword>
<dbReference type="Pfam" id="PF08281">
    <property type="entry name" value="Sigma70_r4_2"/>
    <property type="match status" value="1"/>
</dbReference>
<keyword evidence="2" id="KW-0805">Transcription regulation</keyword>
<dbReference type="GO" id="GO:0016987">
    <property type="term" value="F:sigma factor activity"/>
    <property type="evidence" value="ECO:0007669"/>
    <property type="project" value="UniProtKB-KW"/>
</dbReference>
<dbReference type="GO" id="GO:0006352">
    <property type="term" value="P:DNA-templated transcription initiation"/>
    <property type="evidence" value="ECO:0007669"/>
    <property type="project" value="InterPro"/>
</dbReference>
<accession>A0A3D9XQ77</accession>
<comment type="caution">
    <text evidence="7">The sequence shown here is derived from an EMBL/GenBank/DDBJ whole genome shotgun (WGS) entry which is preliminary data.</text>
</comment>
<evidence type="ECO:0000256" key="3">
    <source>
        <dbReference type="ARBA" id="ARBA00023082"/>
    </source>
</evidence>
<keyword evidence="4" id="KW-0804">Transcription</keyword>
<dbReference type="Proteomes" id="UP000256941">
    <property type="component" value="Unassembled WGS sequence"/>
</dbReference>